<name>A0A4P6Q4X4_9ACTN</name>
<sequence length="532" mass="59341">MSFSSLFTLLFPHLADLRIDDVYRAGLSVRIAASTQADDAACPVCATRSPRVHSRYVRRLADTPVSGREVLIHLEVRRFFCDEPTCKRRIFAEQVPGLTVAYARRSRGLSDVLAGIGMALGGRAGARLAARIAAAVSRMTLLRQVRATPESPADVPRILGVDDFALRKGHVYGTLLVDAQTRRPVEVLPERSARAVKEWLIQHPGVEVVCRDRAGCYADGIAQGAPDAVQIADRFHLWQNLAAAVERAVARHRRDFPPTTSEPAPTTTPAEPPPAETPGIRQGPLAERTRRRHKQIHHLLDQGRTIMEIVGELDLARNTVRRFARAATVEDLLARDGTGKRPRQVASYDAYLRERFAHGCTNAAVLWDELRRQGYNGSYASVRDHIRPWRRHAVPPPAPARPPTARRVTAWILTHPDHLEHEQRLQLTAVLGACPELARLSERVQGFARMMAHRQGHRLEEWTTAARSEQIPELDSFVRGLGRDWDAVVAGLTLPHSSGVVEGHVNRLKMLKRQMYGRANPDLLRKRVLLAV</sequence>
<dbReference type="AlphaFoldDB" id="A0A4P6Q4X4"/>
<dbReference type="KEGG" id="strr:EKD16_18580"/>
<accession>A0A4P6Q4X4</accession>
<evidence type="ECO:0000259" key="2">
    <source>
        <dbReference type="Pfam" id="PF01610"/>
    </source>
</evidence>
<dbReference type="Pfam" id="PF01610">
    <property type="entry name" value="DDE_Tnp_ISL3"/>
    <property type="match status" value="2"/>
</dbReference>
<dbReference type="Pfam" id="PF14690">
    <property type="entry name" value="Zn_ribbon_ISL3"/>
    <property type="match status" value="1"/>
</dbReference>
<evidence type="ECO:0000259" key="3">
    <source>
        <dbReference type="Pfam" id="PF14690"/>
    </source>
</evidence>
<feature type="domain" description="Transposase IS204/IS1001/IS1096/IS1165 DDE" evidence="2">
    <location>
        <begin position="407"/>
        <end position="528"/>
    </location>
</feature>
<dbReference type="EMBL" id="CP036455">
    <property type="protein sequence ID" value="QBI55766.1"/>
    <property type="molecule type" value="Genomic_DNA"/>
</dbReference>
<dbReference type="PANTHER" id="PTHR33498">
    <property type="entry name" value="TRANSPOSASE FOR INSERTION SEQUENCE ELEMENT IS1557"/>
    <property type="match status" value="1"/>
</dbReference>
<dbReference type="InterPro" id="IPR029261">
    <property type="entry name" value="Transposase_Znf"/>
</dbReference>
<evidence type="ECO:0000313" key="6">
    <source>
        <dbReference type="Proteomes" id="UP000292235"/>
    </source>
</evidence>
<dbReference type="EMBL" id="CP036455">
    <property type="protein sequence ID" value="QBI55480.1"/>
    <property type="molecule type" value="Genomic_DNA"/>
</dbReference>
<feature type="region of interest" description="Disordered" evidence="1">
    <location>
        <begin position="254"/>
        <end position="292"/>
    </location>
</feature>
<feature type="compositionally biased region" description="Low complexity" evidence="1">
    <location>
        <begin position="257"/>
        <end position="269"/>
    </location>
</feature>
<feature type="domain" description="Transposase IS204/IS1001/IS1096/IS1165 zinc-finger" evidence="3">
    <location>
        <begin position="40"/>
        <end position="83"/>
    </location>
</feature>
<evidence type="ECO:0000313" key="4">
    <source>
        <dbReference type="EMBL" id="QBI55480.1"/>
    </source>
</evidence>
<feature type="domain" description="Transposase IS204/IS1001/IS1096/IS1165 DDE" evidence="2">
    <location>
        <begin position="159"/>
        <end position="258"/>
    </location>
</feature>
<dbReference type="InterPro" id="IPR002560">
    <property type="entry name" value="Transposase_DDE"/>
</dbReference>
<evidence type="ECO:0000256" key="1">
    <source>
        <dbReference type="SAM" id="MobiDB-lite"/>
    </source>
</evidence>
<organism evidence="5 6">
    <name type="scientific">Streptomonospora litoralis</name>
    <dbReference type="NCBI Taxonomy" id="2498135"/>
    <lineage>
        <taxon>Bacteria</taxon>
        <taxon>Bacillati</taxon>
        <taxon>Actinomycetota</taxon>
        <taxon>Actinomycetes</taxon>
        <taxon>Streptosporangiales</taxon>
        <taxon>Nocardiopsidaceae</taxon>
        <taxon>Streptomonospora</taxon>
    </lineage>
</organism>
<keyword evidence="6" id="KW-1185">Reference proteome</keyword>
<evidence type="ECO:0000313" key="5">
    <source>
        <dbReference type="EMBL" id="QBI55766.1"/>
    </source>
</evidence>
<proteinExistence type="predicted"/>
<dbReference type="NCBIfam" id="NF033550">
    <property type="entry name" value="transpos_ISL3"/>
    <property type="match status" value="1"/>
</dbReference>
<gene>
    <name evidence="4" type="ORF">EKD16_18580</name>
    <name evidence="5" type="ORF">EKD16_20015</name>
</gene>
<dbReference type="PANTHER" id="PTHR33498:SF1">
    <property type="entry name" value="TRANSPOSASE FOR INSERTION SEQUENCE ELEMENT IS1557"/>
    <property type="match status" value="1"/>
</dbReference>
<dbReference type="RefSeq" id="WP_131099474.1">
    <property type="nucleotide sequence ID" value="NZ_CP036455.1"/>
</dbReference>
<dbReference type="OrthoDB" id="3238779at2"/>
<dbReference type="InterPro" id="IPR047951">
    <property type="entry name" value="Transpos_ISL3"/>
</dbReference>
<reference evidence="5 6" key="1">
    <citation type="submission" date="2019-02" db="EMBL/GenBank/DDBJ databases">
        <authorList>
            <person name="Khodamoradi S."/>
            <person name="Hahnke R.L."/>
            <person name="Kaempfer P."/>
            <person name="Schumann P."/>
            <person name="Rohde M."/>
            <person name="Steinert M."/>
            <person name="Luzhetskyy A."/>
            <person name="Wink J."/>
            <person name="Ruckert C."/>
        </authorList>
    </citation>
    <scope>NUCLEOTIDE SEQUENCE [LARGE SCALE GENOMIC DNA]</scope>
    <source>
        <strain evidence="5 6">M2</strain>
    </source>
</reference>
<dbReference type="Proteomes" id="UP000292235">
    <property type="component" value="Chromosome"/>
</dbReference>
<dbReference type="KEGG" id="strr:EKD16_20015"/>
<protein>
    <submittedName>
        <fullName evidence="5">Transposase</fullName>
    </submittedName>
</protein>